<dbReference type="AlphaFoldDB" id="A0A7X5ZD49"/>
<evidence type="ECO:0000313" key="1">
    <source>
        <dbReference type="EMBL" id="NIH95726.1"/>
    </source>
</evidence>
<reference evidence="1 2" key="1">
    <citation type="submission" date="2020-03" db="EMBL/GenBank/DDBJ databases">
        <title>Sequencing the genomes of 1000 actinobacteria strains.</title>
        <authorList>
            <person name="Klenk H.-P."/>
        </authorList>
    </citation>
    <scope>NUCLEOTIDE SEQUENCE [LARGE SCALE GENOMIC DNA]</scope>
    <source>
        <strain evidence="1 2">DSM 44556</strain>
    </source>
</reference>
<protein>
    <submittedName>
        <fullName evidence="1">Uncharacterized protein</fullName>
    </submittedName>
</protein>
<accession>A0A7X5ZD49</accession>
<sequence length="38" mass="4280">MVKAKDIDEFIPTPAQWNAIKFLFEAAAALDDEPETDQ</sequence>
<organism evidence="1 2">
    <name type="scientific">Mycolicibacterium fluoranthenivorans</name>
    <dbReference type="NCBI Taxonomy" id="258505"/>
    <lineage>
        <taxon>Bacteria</taxon>
        <taxon>Bacillati</taxon>
        <taxon>Actinomycetota</taxon>
        <taxon>Actinomycetes</taxon>
        <taxon>Mycobacteriales</taxon>
        <taxon>Mycobacteriaceae</taxon>
        <taxon>Mycolicibacterium</taxon>
    </lineage>
</organism>
<evidence type="ECO:0000313" key="2">
    <source>
        <dbReference type="Proteomes" id="UP000547444"/>
    </source>
</evidence>
<gene>
    <name evidence="1" type="ORF">FHU31_002682</name>
</gene>
<name>A0A7X5ZD49_9MYCO</name>
<dbReference type="EMBL" id="JAANOW010000001">
    <property type="protein sequence ID" value="NIH95726.1"/>
    <property type="molecule type" value="Genomic_DNA"/>
</dbReference>
<proteinExistence type="predicted"/>
<comment type="caution">
    <text evidence="1">The sequence shown here is derived from an EMBL/GenBank/DDBJ whole genome shotgun (WGS) entry which is preliminary data.</text>
</comment>
<keyword evidence="2" id="KW-1185">Reference proteome</keyword>
<dbReference type="Proteomes" id="UP000547444">
    <property type="component" value="Unassembled WGS sequence"/>
</dbReference>